<name>A9WTG5_RENSM</name>
<organism evidence="1 2">
    <name type="scientific">Renibacterium salmoninarum (strain ATCC 33209 / DSM 20767 / JCM 11484 / NBRC 15589 / NCIMB 2235)</name>
    <dbReference type="NCBI Taxonomy" id="288705"/>
    <lineage>
        <taxon>Bacteria</taxon>
        <taxon>Bacillati</taxon>
        <taxon>Actinomycetota</taxon>
        <taxon>Actinomycetes</taxon>
        <taxon>Micrococcales</taxon>
        <taxon>Micrococcaceae</taxon>
        <taxon>Renibacterium</taxon>
    </lineage>
</organism>
<dbReference type="Proteomes" id="UP000002007">
    <property type="component" value="Chromosome"/>
</dbReference>
<gene>
    <name evidence="1" type="ordered locus">RSal33209_2761</name>
</gene>
<dbReference type="EMBL" id="CP000910">
    <property type="protein sequence ID" value="ABY24486.1"/>
    <property type="molecule type" value="Genomic_DNA"/>
</dbReference>
<evidence type="ECO:0000313" key="2">
    <source>
        <dbReference type="Proteomes" id="UP000002007"/>
    </source>
</evidence>
<dbReference type="HOGENOM" id="CLU_3391017_0_0_11"/>
<accession>A9WTG5</accession>
<evidence type="ECO:0000313" key="1">
    <source>
        <dbReference type="EMBL" id="ABY24486.1"/>
    </source>
</evidence>
<dbReference type="AlphaFoldDB" id="A9WTG5"/>
<keyword evidence="2" id="KW-1185">Reference proteome</keyword>
<dbReference type="KEGG" id="rsa:RSal33209_2761"/>
<sequence>MHNKIVPTVLQRQEPNPWLDVEKESTGVLVQA</sequence>
<protein>
    <submittedName>
        <fullName evidence="1">Uncharacterized protein</fullName>
    </submittedName>
</protein>
<reference evidence="2" key="1">
    <citation type="journal article" date="2008" name="J. Bacteriol.">
        <title>Genome sequence of the fish pathogen Renibacterium salmoninarum suggests reductive evolution away from an environmental Arthrobacter ancestor.</title>
        <authorList>
            <person name="Wiens G.D."/>
            <person name="Rockey D.D."/>
            <person name="Wu Z."/>
            <person name="Chang J."/>
            <person name="Levy R."/>
            <person name="Crane S."/>
            <person name="Chen D.S."/>
            <person name="Capri G.R."/>
            <person name="Burnett J.R."/>
            <person name="Sudheesh P.S."/>
            <person name="Schipma M.J."/>
            <person name="Burd H."/>
            <person name="Bhattacharyya A."/>
            <person name="Rhodes L.D."/>
            <person name="Kaul R."/>
            <person name="Strom M.S."/>
        </authorList>
    </citation>
    <scope>NUCLEOTIDE SEQUENCE [LARGE SCALE GENOMIC DNA]</scope>
    <source>
        <strain evidence="2">ATCC 33209 / DSM 20767 / JCM 11484 / NBRC 15589 / NCIMB 2235</strain>
    </source>
</reference>
<proteinExistence type="predicted"/>
<dbReference type="STRING" id="288705.RSal33209_2761"/>